<gene>
    <name evidence="1" type="ORF">METZ01_LOCUS362132</name>
</gene>
<evidence type="ECO:0000313" key="1">
    <source>
        <dbReference type="EMBL" id="SVD09278.1"/>
    </source>
</evidence>
<feature type="non-terminal residue" evidence="1">
    <location>
        <position position="67"/>
    </location>
</feature>
<proteinExistence type="predicted"/>
<protein>
    <submittedName>
        <fullName evidence="1">Uncharacterized protein</fullName>
    </submittedName>
</protein>
<accession>A0A382SJC5</accession>
<sequence>MIFIIIELIFRSIIVSVNKKFQWLIIDKDERPVLSEDGLKKFIAHGYDSELGWIRKPDTRHDEKGQN</sequence>
<dbReference type="AlphaFoldDB" id="A0A382SJC5"/>
<reference evidence="1" key="1">
    <citation type="submission" date="2018-05" db="EMBL/GenBank/DDBJ databases">
        <authorList>
            <person name="Lanie J.A."/>
            <person name="Ng W.-L."/>
            <person name="Kazmierczak K.M."/>
            <person name="Andrzejewski T.M."/>
            <person name="Davidsen T.M."/>
            <person name="Wayne K.J."/>
            <person name="Tettelin H."/>
            <person name="Glass J.I."/>
            <person name="Rusch D."/>
            <person name="Podicherti R."/>
            <person name="Tsui H.-C.T."/>
            <person name="Winkler M.E."/>
        </authorList>
    </citation>
    <scope>NUCLEOTIDE SEQUENCE</scope>
</reference>
<dbReference type="EMBL" id="UINC01129106">
    <property type="protein sequence ID" value="SVD09278.1"/>
    <property type="molecule type" value="Genomic_DNA"/>
</dbReference>
<organism evidence="1">
    <name type="scientific">marine metagenome</name>
    <dbReference type="NCBI Taxonomy" id="408172"/>
    <lineage>
        <taxon>unclassified sequences</taxon>
        <taxon>metagenomes</taxon>
        <taxon>ecological metagenomes</taxon>
    </lineage>
</organism>
<name>A0A382SJC5_9ZZZZ</name>